<keyword evidence="7" id="KW-0998">Cell outer membrane</keyword>
<evidence type="ECO:0000256" key="3">
    <source>
        <dbReference type="ARBA" id="ARBA00022452"/>
    </source>
</evidence>
<name>A0A9E8HK50_9ALTE</name>
<accession>A0A9E8HK50</accession>
<dbReference type="KEGG" id="asem:NNL22_17700"/>
<protein>
    <submittedName>
        <fullName evidence="9">Outer membrane protein transport protein</fullName>
    </submittedName>
</protein>
<organism evidence="9 10">
    <name type="scientific">Alkalimarinus sediminis</name>
    <dbReference type="NCBI Taxonomy" id="1632866"/>
    <lineage>
        <taxon>Bacteria</taxon>
        <taxon>Pseudomonadati</taxon>
        <taxon>Pseudomonadota</taxon>
        <taxon>Gammaproteobacteria</taxon>
        <taxon>Alteromonadales</taxon>
        <taxon>Alteromonadaceae</taxon>
        <taxon>Alkalimarinus</taxon>
    </lineage>
</organism>
<dbReference type="GO" id="GO:0015483">
    <property type="term" value="F:long-chain fatty acid transporting porin activity"/>
    <property type="evidence" value="ECO:0007669"/>
    <property type="project" value="TreeGrafter"/>
</dbReference>
<dbReference type="RefSeq" id="WP_251810259.1">
    <property type="nucleotide sequence ID" value="NZ_CP101527.1"/>
</dbReference>
<comment type="similarity">
    <text evidence="2">Belongs to the OmpP1/FadL family.</text>
</comment>
<proteinExistence type="inferred from homology"/>
<evidence type="ECO:0000256" key="1">
    <source>
        <dbReference type="ARBA" id="ARBA00004571"/>
    </source>
</evidence>
<dbReference type="SUPFAM" id="SSF56935">
    <property type="entry name" value="Porins"/>
    <property type="match status" value="1"/>
</dbReference>
<evidence type="ECO:0000256" key="2">
    <source>
        <dbReference type="ARBA" id="ARBA00008163"/>
    </source>
</evidence>
<gene>
    <name evidence="9" type="ORF">NNL22_17700</name>
</gene>
<dbReference type="InterPro" id="IPR005017">
    <property type="entry name" value="OMPP1/FadL/TodX"/>
</dbReference>
<feature type="chain" id="PRO_5039139547" evidence="8">
    <location>
        <begin position="27"/>
        <end position="462"/>
    </location>
</feature>
<dbReference type="AlphaFoldDB" id="A0A9E8HK50"/>
<keyword evidence="5 8" id="KW-0732">Signal</keyword>
<reference evidence="9" key="1">
    <citation type="submission" date="2022-07" db="EMBL/GenBank/DDBJ databases">
        <title>Alkalimarinus sp. nov., isolated from gut of a Alitta virens.</title>
        <authorList>
            <person name="Yang A.I."/>
            <person name="Shin N.-R."/>
        </authorList>
    </citation>
    <scope>NUCLEOTIDE SEQUENCE</scope>
    <source>
        <strain evidence="9">FA028</strain>
    </source>
</reference>
<evidence type="ECO:0000256" key="8">
    <source>
        <dbReference type="SAM" id="SignalP"/>
    </source>
</evidence>
<feature type="signal peptide" evidence="8">
    <location>
        <begin position="1"/>
        <end position="26"/>
    </location>
</feature>
<dbReference type="EMBL" id="CP101527">
    <property type="protein sequence ID" value="UZW74832.1"/>
    <property type="molecule type" value="Genomic_DNA"/>
</dbReference>
<keyword evidence="4" id="KW-0812">Transmembrane</keyword>
<evidence type="ECO:0000256" key="4">
    <source>
        <dbReference type="ARBA" id="ARBA00022692"/>
    </source>
</evidence>
<dbReference type="PANTHER" id="PTHR35093:SF8">
    <property type="entry name" value="OUTER MEMBRANE PROTEIN NMB0088-RELATED"/>
    <property type="match status" value="1"/>
</dbReference>
<dbReference type="Gene3D" id="2.40.160.60">
    <property type="entry name" value="Outer membrane protein transport protein (OMPP1/FadL/TodX)"/>
    <property type="match status" value="1"/>
</dbReference>
<evidence type="ECO:0000256" key="7">
    <source>
        <dbReference type="ARBA" id="ARBA00023237"/>
    </source>
</evidence>
<keyword evidence="6" id="KW-0472">Membrane</keyword>
<evidence type="ECO:0000256" key="6">
    <source>
        <dbReference type="ARBA" id="ARBA00023136"/>
    </source>
</evidence>
<keyword evidence="10" id="KW-1185">Reference proteome</keyword>
<evidence type="ECO:0000256" key="5">
    <source>
        <dbReference type="ARBA" id="ARBA00022729"/>
    </source>
</evidence>
<comment type="subcellular location">
    <subcellularLocation>
        <location evidence="1">Cell outer membrane</location>
        <topology evidence="1">Multi-pass membrane protein</topology>
    </subcellularLocation>
</comment>
<dbReference type="Proteomes" id="UP001164472">
    <property type="component" value="Chromosome"/>
</dbReference>
<dbReference type="PANTHER" id="PTHR35093">
    <property type="entry name" value="OUTER MEMBRANE PROTEIN NMB0088-RELATED"/>
    <property type="match status" value="1"/>
</dbReference>
<sequence>MFKRTKSFSALASVFSLAALPSLSFASGYALNEQSASASGLANAGSAANPENAAIQFFNPAGLTHLDKPQVSGGIAFINVDTSFNGSATNTIGQPVDGSMGGDFVGTNVVPNLYYSTPINDKWAAGIGVFAPFGTSGDYNDDFVGRFFADETELKALAIQPTIAYKVNDQWSVGLGIDFIHAEGTLTKFQDYSALSLPPTNIPSAFIKEGHFDVSGDDNAVGWNFGIMYQPTADTTIGFNYKSKVEIELEGNASITNVPAATNSNPPIAYMTLTEKAVVPLTLPESATLSLKQQLNTDWTLYAGATWTRWSQFENLDIFSGEAAGVGPVSALAGPKYGQDGMIGHVPEQWENVWAFSVGTSYAYSNAVTFKAGYAYDESPIQKEFRTARVPATDRNWFTVGAQYKMEGDWVLDGALGYLVIDDVKVNEYEYKVTGEKIGYSNLQGTYELSAYALALQLTKSF</sequence>
<dbReference type="Pfam" id="PF03349">
    <property type="entry name" value="Toluene_X"/>
    <property type="match status" value="1"/>
</dbReference>
<keyword evidence="3" id="KW-1134">Transmembrane beta strand</keyword>
<dbReference type="GO" id="GO:0009279">
    <property type="term" value="C:cell outer membrane"/>
    <property type="evidence" value="ECO:0007669"/>
    <property type="project" value="UniProtKB-SubCell"/>
</dbReference>
<evidence type="ECO:0000313" key="9">
    <source>
        <dbReference type="EMBL" id="UZW74832.1"/>
    </source>
</evidence>
<evidence type="ECO:0000313" key="10">
    <source>
        <dbReference type="Proteomes" id="UP001164472"/>
    </source>
</evidence>